<dbReference type="EMBL" id="QWIT01000084">
    <property type="protein sequence ID" value="RMZ31926.1"/>
    <property type="molecule type" value="Genomic_DNA"/>
</dbReference>
<feature type="domain" description="Complex 1 LYR protein" evidence="2">
    <location>
        <begin position="43"/>
        <end position="100"/>
    </location>
</feature>
<evidence type="ECO:0000259" key="2">
    <source>
        <dbReference type="Pfam" id="PF05347"/>
    </source>
</evidence>
<organism evidence="3 4">
    <name type="scientific">Hortaea werneckii</name>
    <name type="common">Black yeast</name>
    <name type="synonym">Cladosporium werneckii</name>
    <dbReference type="NCBI Taxonomy" id="91943"/>
    <lineage>
        <taxon>Eukaryota</taxon>
        <taxon>Fungi</taxon>
        <taxon>Dikarya</taxon>
        <taxon>Ascomycota</taxon>
        <taxon>Pezizomycotina</taxon>
        <taxon>Dothideomycetes</taxon>
        <taxon>Dothideomycetidae</taxon>
        <taxon>Mycosphaerellales</taxon>
        <taxon>Teratosphaeriaceae</taxon>
        <taxon>Hortaea</taxon>
    </lineage>
</organism>
<reference evidence="3 4" key="1">
    <citation type="journal article" date="2018" name="BMC Genomics">
        <title>Genomic evidence for intraspecific hybridization in a clonal and extremely halotolerant yeast.</title>
        <authorList>
            <person name="Gostincar C."/>
            <person name="Stajich J.E."/>
            <person name="Zupancic J."/>
            <person name="Zalar P."/>
            <person name="Gunde-Cimerman N."/>
        </authorList>
    </citation>
    <scope>NUCLEOTIDE SEQUENCE [LARGE SCALE GENOMIC DNA]</scope>
    <source>
        <strain evidence="3 4">EXF-120</strain>
    </source>
</reference>
<feature type="region of interest" description="Disordered" evidence="1">
    <location>
        <begin position="302"/>
        <end position="337"/>
    </location>
</feature>
<dbReference type="VEuPathDB" id="FungiDB:BTJ68_08982"/>
<proteinExistence type="predicted"/>
<name>A0A3M7J2X3_HORWE</name>
<accession>A0A3M7J2X3</accession>
<feature type="region of interest" description="Disordered" evidence="1">
    <location>
        <begin position="242"/>
        <end position="267"/>
    </location>
</feature>
<feature type="region of interest" description="Disordered" evidence="1">
    <location>
        <begin position="276"/>
        <end position="295"/>
    </location>
</feature>
<evidence type="ECO:0000313" key="3">
    <source>
        <dbReference type="EMBL" id="RMZ31926.1"/>
    </source>
</evidence>
<dbReference type="InterPro" id="IPR008011">
    <property type="entry name" value="Complex1_LYR_dom"/>
</dbReference>
<gene>
    <name evidence="3" type="ORF">D0859_03978</name>
</gene>
<dbReference type="AlphaFoldDB" id="A0A3M7J2X3"/>
<comment type="caution">
    <text evidence="3">The sequence shown here is derived from an EMBL/GenBank/DDBJ whole genome shotgun (WGS) entry which is preliminary data.</text>
</comment>
<dbReference type="InterPro" id="IPR046896">
    <property type="entry name" value="Cup1-like_N"/>
</dbReference>
<feature type="compositionally biased region" description="Basic and acidic residues" evidence="1">
    <location>
        <begin position="302"/>
        <end position="322"/>
    </location>
</feature>
<sequence length="337" mass="39197">MWSRRVYVPRIQKLKLDRESNGTSKPQAPIPATYLPSAHRVAAIALCRALLSQCRALPALEAEQRSALQNIVRNRFKQARYEQSTARLKHHFETGYHAIDRLDAAVAGDDTSRSYILSALEQAPDKLKREPRTILPKKLRQEQEKRQKAAARASEPATPKPSIFDRPLPKEQLSGRRHVPVLFNAQKMPVLRFKKPQPENLSGYIAHRARKTQRRHNTRHRIEDELEIAKAEDEWDRIIAPHLSAKPQQNDQPSRKLKKEDAEPRWDQAVRLAKKEISDKLGAEKERNREMRDKMQAIIDRERELREKEKADSLKEKKEAWRTRIKAKKRESAQSQS</sequence>
<protein>
    <recommendedName>
        <fullName evidence="2">Complex 1 LYR protein domain-containing protein</fullName>
    </recommendedName>
</protein>
<dbReference type="Proteomes" id="UP000281677">
    <property type="component" value="Unassembled WGS sequence"/>
</dbReference>
<dbReference type="OrthoDB" id="3925971at2759"/>
<feature type="compositionally biased region" description="Basic and acidic residues" evidence="1">
    <location>
        <begin position="258"/>
        <end position="267"/>
    </location>
</feature>
<evidence type="ECO:0000313" key="4">
    <source>
        <dbReference type="Proteomes" id="UP000281677"/>
    </source>
</evidence>
<evidence type="ECO:0000256" key="1">
    <source>
        <dbReference type="SAM" id="MobiDB-lite"/>
    </source>
</evidence>
<dbReference type="Pfam" id="PF05347">
    <property type="entry name" value="Complex1_LYR"/>
    <property type="match status" value="1"/>
</dbReference>
<dbReference type="CDD" id="cd20273">
    <property type="entry name" value="Complex1_LYR_unchar"/>
    <property type="match status" value="1"/>
</dbReference>
<feature type="region of interest" description="Disordered" evidence="1">
    <location>
        <begin position="126"/>
        <end position="168"/>
    </location>
</feature>